<dbReference type="GO" id="GO:0016020">
    <property type="term" value="C:membrane"/>
    <property type="evidence" value="ECO:0007669"/>
    <property type="project" value="InterPro"/>
</dbReference>
<proteinExistence type="predicted"/>
<feature type="domain" description="Histidine kinase/HSP90-like ATPase" evidence="5">
    <location>
        <begin position="197"/>
        <end position="293"/>
    </location>
</feature>
<dbReference type="InterPro" id="IPR003594">
    <property type="entry name" value="HATPase_dom"/>
</dbReference>
<dbReference type="CDD" id="cd16917">
    <property type="entry name" value="HATPase_UhpB-NarQ-NarX-like"/>
    <property type="match status" value="1"/>
</dbReference>
<keyword evidence="4" id="KW-1133">Transmembrane helix</keyword>
<dbReference type="InterPro" id="IPR011712">
    <property type="entry name" value="Sig_transdc_His_kin_sub3_dim/P"/>
</dbReference>
<keyword evidence="3" id="KW-0902">Two-component regulatory system</keyword>
<protein>
    <recommendedName>
        <fullName evidence="5">Histidine kinase/HSP90-like ATPase domain-containing protein</fullName>
    </recommendedName>
</protein>
<evidence type="ECO:0000256" key="4">
    <source>
        <dbReference type="SAM" id="Phobius"/>
    </source>
</evidence>
<accession>A0A6M5Z1V3</accession>
<evidence type="ECO:0000256" key="1">
    <source>
        <dbReference type="ARBA" id="ARBA00022679"/>
    </source>
</evidence>
<dbReference type="Gene3D" id="3.30.565.10">
    <property type="entry name" value="Histidine kinase-like ATPase, C-terminal domain"/>
    <property type="match status" value="1"/>
</dbReference>
<dbReference type="AlphaFoldDB" id="A0A6M5Z1V3"/>
<keyword evidence="4" id="KW-0472">Membrane</keyword>
<dbReference type="InterPro" id="IPR050482">
    <property type="entry name" value="Sensor_HK_TwoCompSys"/>
</dbReference>
<reference evidence="7" key="1">
    <citation type="submission" date="2020-05" db="EMBL/GenBank/DDBJ databases">
        <title>Frigoriglobus tundricola gen. nov., sp. nov., a psychrotolerant cellulolytic planctomycete of the family Gemmataceae with two divergent copies of 16S rRNA gene.</title>
        <authorList>
            <person name="Kulichevskaya I.S."/>
            <person name="Ivanova A.A."/>
            <person name="Naumoff D.G."/>
            <person name="Beletsky A.V."/>
            <person name="Rijpstra W.I.C."/>
            <person name="Sinninghe Damste J.S."/>
            <person name="Mardanov A.V."/>
            <person name="Ravin N.V."/>
            <person name="Dedysh S.N."/>
        </authorList>
    </citation>
    <scope>NUCLEOTIDE SEQUENCE [LARGE SCALE GENOMIC DNA]</scope>
    <source>
        <strain evidence="7">PL17</strain>
    </source>
</reference>
<evidence type="ECO:0000313" key="7">
    <source>
        <dbReference type="Proteomes" id="UP000503447"/>
    </source>
</evidence>
<keyword evidence="2" id="KW-0418">Kinase</keyword>
<name>A0A6M5Z1V3_9BACT</name>
<sequence length="295" mass="32322">MPDQSPPRSWRYPSAAWAIVLASIFVTEYTVMLALPRLMPRGHPLFLEAAVDSVTLTLVLAPIMWVSVVRPLQTIIMIRNRFLTNLFEHVESNKKQVAHELHDGIGQTLSLLVSGLRSAHATLTDPAARKRYEALVQLAQTALQDVKRLAVGLRPGLLDDLGLAVALERLAEDVREHHPLDLTLEVSEIAHVRLPEAVETPVFRIVQESLANVVAHAHARSASVALHMCAGELLVEIADDGRGFNVAEHRARALGRLGLLGLYERTALLGGHIDIRSEPGKGTRITISVPTGGRR</sequence>
<dbReference type="PANTHER" id="PTHR24421">
    <property type="entry name" value="NITRATE/NITRITE SENSOR PROTEIN NARX-RELATED"/>
    <property type="match status" value="1"/>
</dbReference>
<gene>
    <name evidence="6" type="ORF">FTUN_7783</name>
</gene>
<evidence type="ECO:0000313" key="6">
    <source>
        <dbReference type="EMBL" id="QJX00159.1"/>
    </source>
</evidence>
<keyword evidence="4" id="KW-0812">Transmembrane</keyword>
<dbReference type="RefSeq" id="WP_171474975.1">
    <property type="nucleotide sequence ID" value="NZ_CP053452.2"/>
</dbReference>
<dbReference type="SMART" id="SM00387">
    <property type="entry name" value="HATPase_c"/>
    <property type="match status" value="1"/>
</dbReference>
<feature type="transmembrane region" description="Helical" evidence="4">
    <location>
        <begin position="47"/>
        <end position="68"/>
    </location>
</feature>
<dbReference type="KEGG" id="ftj:FTUN_7783"/>
<dbReference type="EMBL" id="CP053452">
    <property type="protein sequence ID" value="QJX00159.1"/>
    <property type="molecule type" value="Genomic_DNA"/>
</dbReference>
<evidence type="ECO:0000256" key="2">
    <source>
        <dbReference type="ARBA" id="ARBA00022777"/>
    </source>
</evidence>
<dbReference type="Gene3D" id="1.20.5.1930">
    <property type="match status" value="1"/>
</dbReference>
<dbReference type="Pfam" id="PF02518">
    <property type="entry name" value="HATPase_c"/>
    <property type="match status" value="1"/>
</dbReference>
<dbReference type="Proteomes" id="UP000503447">
    <property type="component" value="Chromosome"/>
</dbReference>
<evidence type="ECO:0000256" key="3">
    <source>
        <dbReference type="ARBA" id="ARBA00023012"/>
    </source>
</evidence>
<feature type="transmembrane region" description="Helical" evidence="4">
    <location>
        <begin position="15"/>
        <end position="35"/>
    </location>
</feature>
<dbReference type="InterPro" id="IPR036890">
    <property type="entry name" value="HATPase_C_sf"/>
</dbReference>
<organism evidence="6 7">
    <name type="scientific">Frigoriglobus tundricola</name>
    <dbReference type="NCBI Taxonomy" id="2774151"/>
    <lineage>
        <taxon>Bacteria</taxon>
        <taxon>Pseudomonadati</taxon>
        <taxon>Planctomycetota</taxon>
        <taxon>Planctomycetia</taxon>
        <taxon>Gemmatales</taxon>
        <taxon>Gemmataceae</taxon>
        <taxon>Frigoriglobus</taxon>
    </lineage>
</organism>
<keyword evidence="7" id="KW-1185">Reference proteome</keyword>
<evidence type="ECO:0000259" key="5">
    <source>
        <dbReference type="SMART" id="SM00387"/>
    </source>
</evidence>
<keyword evidence="1" id="KW-0808">Transferase</keyword>
<dbReference type="GO" id="GO:0000155">
    <property type="term" value="F:phosphorelay sensor kinase activity"/>
    <property type="evidence" value="ECO:0007669"/>
    <property type="project" value="InterPro"/>
</dbReference>
<dbReference type="Pfam" id="PF07730">
    <property type="entry name" value="HisKA_3"/>
    <property type="match status" value="1"/>
</dbReference>
<dbReference type="SUPFAM" id="SSF55874">
    <property type="entry name" value="ATPase domain of HSP90 chaperone/DNA topoisomerase II/histidine kinase"/>
    <property type="match status" value="1"/>
</dbReference>
<dbReference type="GO" id="GO:0046983">
    <property type="term" value="F:protein dimerization activity"/>
    <property type="evidence" value="ECO:0007669"/>
    <property type="project" value="InterPro"/>
</dbReference>